<keyword evidence="8" id="KW-0969">Cilium</keyword>
<dbReference type="SMART" id="SM00676">
    <property type="entry name" value="DM10"/>
    <property type="match status" value="2"/>
</dbReference>
<organism evidence="8">
    <name type="scientific">Trepomonas sp. PC1</name>
    <dbReference type="NCBI Taxonomy" id="1076344"/>
    <lineage>
        <taxon>Eukaryota</taxon>
        <taxon>Metamonada</taxon>
        <taxon>Diplomonadida</taxon>
        <taxon>Hexamitidae</taxon>
        <taxon>Hexamitinae</taxon>
        <taxon>Trepomonas</taxon>
    </lineage>
</organism>
<keyword evidence="3" id="KW-0963">Cytoplasm</keyword>
<dbReference type="InterPro" id="IPR040193">
    <property type="entry name" value="EFHC1/EFHC2/EFHB"/>
</dbReference>
<evidence type="ECO:0000256" key="3">
    <source>
        <dbReference type="ARBA" id="ARBA00022490"/>
    </source>
</evidence>
<evidence type="ECO:0000256" key="4">
    <source>
        <dbReference type="ARBA" id="ARBA00022737"/>
    </source>
</evidence>
<evidence type="ECO:0000256" key="6">
    <source>
        <dbReference type="ARBA" id="ARBA00023273"/>
    </source>
</evidence>
<dbReference type="Gene3D" id="2.30.29.170">
    <property type="match status" value="3"/>
</dbReference>
<feature type="domain" description="DM10" evidence="7">
    <location>
        <begin position="493"/>
        <end position="612"/>
    </location>
</feature>
<dbReference type="PROSITE" id="PS51336">
    <property type="entry name" value="DM10"/>
    <property type="match status" value="3"/>
</dbReference>
<evidence type="ECO:0000313" key="8">
    <source>
        <dbReference type="EMBL" id="JAP96246.1"/>
    </source>
</evidence>
<dbReference type="GO" id="GO:0072686">
    <property type="term" value="C:mitotic spindle"/>
    <property type="evidence" value="ECO:0007669"/>
    <property type="project" value="TreeGrafter"/>
</dbReference>
<feature type="domain" description="DM10" evidence="7">
    <location>
        <begin position="144"/>
        <end position="252"/>
    </location>
</feature>
<keyword evidence="4" id="KW-0677">Repeat</keyword>
<gene>
    <name evidence="8" type="ORF">TPC1_10479</name>
</gene>
<dbReference type="Pfam" id="PF06565">
    <property type="entry name" value="DM10_dom"/>
    <property type="match status" value="3"/>
</dbReference>
<dbReference type="PANTHER" id="PTHR12086">
    <property type="entry name" value="EF-HAND DOMAIN C-TERMINAL CONTAINING PROTEIN"/>
    <property type="match status" value="1"/>
</dbReference>
<protein>
    <submittedName>
        <fullName evidence="8">Flagella associated protein</fullName>
    </submittedName>
</protein>
<dbReference type="AlphaFoldDB" id="A0A146KLI5"/>
<reference evidence="8" key="1">
    <citation type="submission" date="2015-07" db="EMBL/GenBank/DDBJ databases">
        <title>Adaptation to a free-living lifestyle via gene acquisitions in the diplomonad Trepomonas sp. PC1.</title>
        <authorList>
            <person name="Xu F."/>
            <person name="Jerlstrom-Hultqvist J."/>
            <person name="Kolisko M."/>
            <person name="Simpson A.G.B."/>
            <person name="Roger A.J."/>
            <person name="Svard S.G."/>
            <person name="Andersson J.O."/>
        </authorList>
    </citation>
    <scope>NUCLEOTIDE SEQUENCE</scope>
    <source>
        <strain evidence="8">PC1</strain>
    </source>
</reference>
<dbReference type="GO" id="GO:0005930">
    <property type="term" value="C:axoneme"/>
    <property type="evidence" value="ECO:0007669"/>
    <property type="project" value="TreeGrafter"/>
</dbReference>
<dbReference type="EMBL" id="GDID01000360">
    <property type="protein sequence ID" value="JAP96246.1"/>
    <property type="molecule type" value="Transcribed_RNA"/>
</dbReference>
<evidence type="ECO:0000259" key="7">
    <source>
        <dbReference type="PROSITE" id="PS51336"/>
    </source>
</evidence>
<evidence type="ECO:0000256" key="5">
    <source>
        <dbReference type="ARBA" id="ARBA00023212"/>
    </source>
</evidence>
<dbReference type="InterPro" id="IPR006602">
    <property type="entry name" value="DM10_dom"/>
</dbReference>
<sequence length="627" mass="72656">STKDIPFLPGTIFNDPKKQDYRKAHVLDKTTTSVSCNDERAQLYPQGTTSNPLCQRGTLKVNEAQNVDLKITGKIEPEFYVDPSKHTQRAPIGCRKTMIVQSPENAPKIDLKDSFNVKLTRDHDVERQYAKTIKPFQPDFVKLDGVVSRFYAWFATEVQESQAEKMRIRHCIIDFVELDGTLLIYERPLQNAGYSQNELLKRQKVLRDFRNENSGFITLDDLKVQHSIDIYATKYNIYACSKDTRERLEARQVFLEPDVQEQDVPNDEYTAVRTQRTLKETTKNVTTKHVPDDKLAKYLRHDREVLNFFAYWDSRDSTYKEVRYFTIQYFLADDTIQVAEILNQNSGRDPFPSFCRKQRVPKVYKQTMFKEHADATQEYYTARDFRIGEYLDVFNRKMFIYDADAFTKKYLLDEFGYSEDEIQSKDSLQQRIIQNAPSWKQPETLQQTSRQEASKLFHKDVHGIGSEEDTIGSCLSVHPIPPKKNFVRWIKYGDMSLKFVVKFCPYKGKNVHITDVDRRFLLTFFLADSSISIYEAMGSTNAGFGARFKERGPLINAEAMELQEADEYGRGRGNIYYEFQDLQLGKVVIVNGSAMEIIEADSKTRAILEGLAAAGNDVDKFDPRLYQ</sequence>
<dbReference type="PANTHER" id="PTHR12086:SF9">
    <property type="entry name" value="EF-HAND DOMAIN-CONTAINING PROTEIN 1"/>
    <property type="match status" value="1"/>
</dbReference>
<dbReference type="GO" id="GO:0060285">
    <property type="term" value="P:cilium-dependent cell motility"/>
    <property type="evidence" value="ECO:0007669"/>
    <property type="project" value="TreeGrafter"/>
</dbReference>
<proteinExistence type="predicted"/>
<dbReference type="GO" id="GO:0043014">
    <property type="term" value="F:alpha-tubulin binding"/>
    <property type="evidence" value="ECO:0007669"/>
    <property type="project" value="TreeGrafter"/>
</dbReference>
<comment type="subcellular location">
    <subcellularLocation>
        <location evidence="1">Cell projection</location>
        <location evidence="1">Cilium</location>
    </subcellularLocation>
    <subcellularLocation>
        <location evidence="2">Cytoplasm</location>
        <location evidence="2">Cytoskeleton</location>
    </subcellularLocation>
</comment>
<feature type="non-terminal residue" evidence="8">
    <location>
        <position position="1"/>
    </location>
</feature>
<evidence type="ECO:0000256" key="1">
    <source>
        <dbReference type="ARBA" id="ARBA00004138"/>
    </source>
</evidence>
<keyword evidence="5" id="KW-0206">Cytoskeleton</keyword>
<dbReference type="GO" id="GO:0000281">
    <property type="term" value="P:mitotic cytokinesis"/>
    <property type="evidence" value="ECO:0007669"/>
    <property type="project" value="TreeGrafter"/>
</dbReference>
<keyword evidence="6" id="KW-0966">Cell projection</keyword>
<accession>A0A146KLI5</accession>
<keyword evidence="8" id="KW-0282">Flagellum</keyword>
<name>A0A146KLI5_9EUKA</name>
<dbReference type="GO" id="GO:0007052">
    <property type="term" value="P:mitotic spindle organization"/>
    <property type="evidence" value="ECO:0007669"/>
    <property type="project" value="TreeGrafter"/>
</dbReference>
<feature type="domain" description="DM10" evidence="7">
    <location>
        <begin position="302"/>
        <end position="415"/>
    </location>
</feature>
<evidence type="ECO:0000256" key="2">
    <source>
        <dbReference type="ARBA" id="ARBA00004245"/>
    </source>
</evidence>